<feature type="transmembrane region" description="Helical" evidence="8">
    <location>
        <begin position="119"/>
        <end position="138"/>
    </location>
</feature>
<evidence type="ECO:0000256" key="1">
    <source>
        <dbReference type="ARBA" id="ARBA00004141"/>
    </source>
</evidence>
<dbReference type="PANTHER" id="PTHR34975">
    <property type="entry name" value="SPORE GERMINATION PROTEIN A2"/>
    <property type="match status" value="1"/>
</dbReference>
<feature type="transmembrane region" description="Helical" evidence="8">
    <location>
        <begin position="147"/>
        <end position="164"/>
    </location>
</feature>
<dbReference type="Pfam" id="PF03845">
    <property type="entry name" value="Spore_permease"/>
    <property type="match status" value="1"/>
</dbReference>
<name>A0A0K2SHX1_LIMPI</name>
<dbReference type="NCBIfam" id="TIGR00912">
    <property type="entry name" value="2A0309"/>
    <property type="match status" value="1"/>
</dbReference>
<accession>A0A0K2SHX1</accession>
<sequence length="375" mass="40979">MSRVERISPRQVFLLVLLSRATTAVAQLPALTVGDAREDAWISALVATAAGTVLVWVYGTLALRFPGRSVIRFLDEMLGPVVGRLMGLLFLWVFLEQSAIVLREYGEALVTAIMPETPISFIMGVMIALAAFNVRAGIEVEARMSDVILPVFLVATLLVPALAVNVAQVDWLLPVLSRGWQPVLHAAVTPFVWFGELLFLLMIFPHVSDLRQARRAACLGAAASGLLVTLLVAVTLAVFGAEEGERLTFPVYSLARMIEVGGFLERISAIPMMAWGLGLFVKLSFNFYAGVRGLSEWLGLEDHRPLVFSMGAILLVGAMVFYDNLAQFRELESPEVWGVYRGALTVALPVLLLLLALWRRPHGGRQEAREGRGAA</sequence>
<evidence type="ECO:0008006" key="11">
    <source>
        <dbReference type="Google" id="ProtNLM"/>
    </source>
</evidence>
<comment type="similarity">
    <text evidence="2">Belongs to the amino acid-polyamine-organocation (APC) superfamily. Spore germination protein (SGP) (TC 2.A.3.9) family.</text>
</comment>
<reference evidence="10" key="1">
    <citation type="submission" date="2015-07" db="EMBL/GenBank/DDBJ databases">
        <title>Complete genome sequence and phylogenetic analysis of Limnochorda pilosa.</title>
        <authorList>
            <person name="Watanabe M."/>
            <person name="Kojima H."/>
            <person name="Fukui M."/>
        </authorList>
    </citation>
    <scope>NUCLEOTIDE SEQUENCE [LARGE SCALE GENOMIC DNA]</scope>
    <source>
        <strain evidence="10">HC45</strain>
    </source>
</reference>
<reference evidence="10" key="2">
    <citation type="journal article" date="2016" name="Int. J. Syst. Evol. Microbiol.">
        <title>Complete genome sequence and cell structure of Limnochorda pilosa, a Gram-negative spore-former within the phylum Firmicutes.</title>
        <authorList>
            <person name="Watanabe M."/>
            <person name="Kojima H."/>
            <person name="Fukui M."/>
        </authorList>
    </citation>
    <scope>NUCLEOTIDE SEQUENCE [LARGE SCALE GENOMIC DNA]</scope>
    <source>
        <strain evidence="10">HC45</strain>
    </source>
</reference>
<feature type="transmembrane region" description="Helical" evidence="8">
    <location>
        <begin position="77"/>
        <end position="95"/>
    </location>
</feature>
<feature type="transmembrane region" description="Helical" evidence="8">
    <location>
        <begin position="42"/>
        <end position="65"/>
    </location>
</feature>
<dbReference type="KEGG" id="lpil:LIP_0592"/>
<feature type="transmembrane region" description="Helical" evidence="8">
    <location>
        <begin position="184"/>
        <end position="204"/>
    </location>
</feature>
<feature type="transmembrane region" description="Helical" evidence="8">
    <location>
        <begin position="306"/>
        <end position="325"/>
    </location>
</feature>
<dbReference type="EMBL" id="AP014924">
    <property type="protein sequence ID" value="BAS26449.1"/>
    <property type="molecule type" value="Genomic_DNA"/>
</dbReference>
<dbReference type="GO" id="GO:0016020">
    <property type="term" value="C:membrane"/>
    <property type="evidence" value="ECO:0007669"/>
    <property type="project" value="UniProtKB-SubCell"/>
</dbReference>
<keyword evidence="6 8" id="KW-1133">Transmembrane helix</keyword>
<feature type="transmembrane region" description="Helical" evidence="8">
    <location>
        <begin position="216"/>
        <end position="239"/>
    </location>
</feature>
<proteinExistence type="inferred from homology"/>
<feature type="transmembrane region" description="Helical" evidence="8">
    <location>
        <begin position="267"/>
        <end position="285"/>
    </location>
</feature>
<dbReference type="GO" id="GO:0009847">
    <property type="term" value="P:spore germination"/>
    <property type="evidence" value="ECO:0007669"/>
    <property type="project" value="InterPro"/>
</dbReference>
<evidence type="ECO:0000256" key="3">
    <source>
        <dbReference type="ARBA" id="ARBA00022448"/>
    </source>
</evidence>
<dbReference type="AlphaFoldDB" id="A0A0K2SHX1"/>
<protein>
    <recommendedName>
        <fullName evidence="11">Spore germination protein</fullName>
    </recommendedName>
</protein>
<organism evidence="9 10">
    <name type="scientific">Limnochorda pilosa</name>
    <dbReference type="NCBI Taxonomy" id="1555112"/>
    <lineage>
        <taxon>Bacteria</taxon>
        <taxon>Bacillati</taxon>
        <taxon>Bacillota</taxon>
        <taxon>Limnochordia</taxon>
        <taxon>Limnochordales</taxon>
        <taxon>Limnochordaceae</taxon>
        <taxon>Limnochorda</taxon>
    </lineage>
</organism>
<evidence type="ECO:0000256" key="2">
    <source>
        <dbReference type="ARBA" id="ARBA00007998"/>
    </source>
</evidence>
<evidence type="ECO:0000313" key="10">
    <source>
        <dbReference type="Proteomes" id="UP000065807"/>
    </source>
</evidence>
<evidence type="ECO:0000256" key="8">
    <source>
        <dbReference type="SAM" id="Phobius"/>
    </source>
</evidence>
<keyword evidence="3" id="KW-0813">Transport</keyword>
<dbReference type="RefSeq" id="WP_068134029.1">
    <property type="nucleotide sequence ID" value="NZ_AP014924.1"/>
</dbReference>
<keyword evidence="5 8" id="KW-0812">Transmembrane</keyword>
<evidence type="ECO:0000256" key="4">
    <source>
        <dbReference type="ARBA" id="ARBA00022544"/>
    </source>
</evidence>
<keyword evidence="10" id="KW-1185">Reference proteome</keyword>
<gene>
    <name evidence="9" type="ORF">LIP_0592</name>
</gene>
<dbReference type="PANTHER" id="PTHR34975:SF2">
    <property type="entry name" value="SPORE GERMINATION PROTEIN A2"/>
    <property type="match status" value="1"/>
</dbReference>
<dbReference type="InterPro" id="IPR004761">
    <property type="entry name" value="Spore_GerAB"/>
</dbReference>
<dbReference type="Proteomes" id="UP000065807">
    <property type="component" value="Chromosome"/>
</dbReference>
<dbReference type="OrthoDB" id="1675410at2"/>
<evidence type="ECO:0000256" key="7">
    <source>
        <dbReference type="ARBA" id="ARBA00023136"/>
    </source>
</evidence>
<keyword evidence="7 8" id="KW-0472">Membrane</keyword>
<evidence type="ECO:0000256" key="5">
    <source>
        <dbReference type="ARBA" id="ARBA00022692"/>
    </source>
</evidence>
<comment type="subcellular location">
    <subcellularLocation>
        <location evidence="1">Membrane</location>
        <topology evidence="1">Multi-pass membrane protein</topology>
    </subcellularLocation>
</comment>
<evidence type="ECO:0000256" key="6">
    <source>
        <dbReference type="ARBA" id="ARBA00022989"/>
    </source>
</evidence>
<evidence type="ECO:0000313" key="9">
    <source>
        <dbReference type="EMBL" id="BAS26449.1"/>
    </source>
</evidence>
<feature type="transmembrane region" description="Helical" evidence="8">
    <location>
        <begin position="337"/>
        <end position="358"/>
    </location>
</feature>
<keyword evidence="4" id="KW-0309">Germination</keyword>
<dbReference type="STRING" id="1555112.LIP_0592"/>